<dbReference type="STRING" id="1238425.J07HQW2_03208"/>
<organism evidence="5 6">
    <name type="scientific">Haloquadratum walsbyi J07HQW2</name>
    <dbReference type="NCBI Taxonomy" id="1238425"/>
    <lineage>
        <taxon>Archaea</taxon>
        <taxon>Methanobacteriati</taxon>
        <taxon>Methanobacteriota</taxon>
        <taxon>Stenosarchaea group</taxon>
        <taxon>Halobacteria</taxon>
        <taxon>Halobacteriales</taxon>
        <taxon>Haloferacaceae</taxon>
        <taxon>Haloquadratum</taxon>
    </lineage>
</organism>
<evidence type="ECO:0000256" key="3">
    <source>
        <dbReference type="SAM" id="MobiDB-lite"/>
    </source>
</evidence>
<evidence type="ECO:0000256" key="2">
    <source>
        <dbReference type="ARBA" id="ARBA00022840"/>
    </source>
</evidence>
<dbReference type="CDD" id="cd01991">
    <property type="entry name" value="Asn_synthase_B_C"/>
    <property type="match status" value="1"/>
</dbReference>
<dbReference type="InterPro" id="IPR014729">
    <property type="entry name" value="Rossmann-like_a/b/a_fold"/>
</dbReference>
<dbReference type="eggNOG" id="arCOG00071">
    <property type="taxonomic scope" value="Archaea"/>
</dbReference>
<dbReference type="RefSeq" id="WP_021056188.1">
    <property type="nucleotide sequence ID" value="NZ_KE356561.1"/>
</dbReference>
<reference evidence="5 6" key="1">
    <citation type="journal article" date="2013" name="PLoS ONE">
        <title>Assembly-driven community genomics of a hypersaline microbial ecosystem.</title>
        <authorList>
            <person name="Podell S."/>
            <person name="Ugalde J.A."/>
            <person name="Narasingarao P."/>
            <person name="Banfield J.F."/>
            <person name="Heidelberg K.B."/>
            <person name="Allen E.E."/>
        </authorList>
    </citation>
    <scope>NUCLEOTIDE SEQUENCE [LARGE SCALE GENOMIC DNA]</scope>
    <source>
        <strain evidence="6">J07HQW2</strain>
    </source>
</reference>
<dbReference type="EMBL" id="KE356561">
    <property type="protein sequence ID" value="ERG96725.1"/>
    <property type="molecule type" value="Genomic_DNA"/>
</dbReference>
<dbReference type="GO" id="GO:0006529">
    <property type="term" value="P:asparagine biosynthetic process"/>
    <property type="evidence" value="ECO:0007669"/>
    <property type="project" value="InterPro"/>
</dbReference>
<accession>U1NHR2</accession>
<evidence type="ECO:0000256" key="1">
    <source>
        <dbReference type="ARBA" id="ARBA00022741"/>
    </source>
</evidence>
<protein>
    <submittedName>
        <fullName evidence="5">Asparagine synthase (Glutamine-hydrolyzing)</fullName>
    </submittedName>
</protein>
<keyword evidence="1" id="KW-0547">Nucleotide-binding</keyword>
<dbReference type="InterPro" id="IPR050795">
    <property type="entry name" value="Asn_Synthetase"/>
</dbReference>
<dbReference type="Gene3D" id="3.40.50.620">
    <property type="entry name" value="HUPs"/>
    <property type="match status" value="1"/>
</dbReference>
<feature type="region of interest" description="Disordered" evidence="3">
    <location>
        <begin position="1"/>
        <end position="31"/>
    </location>
</feature>
<dbReference type="AlphaFoldDB" id="U1NHR2"/>
<feature type="domain" description="Asparagine synthetase" evidence="4">
    <location>
        <begin position="175"/>
        <end position="318"/>
    </location>
</feature>
<evidence type="ECO:0000259" key="4">
    <source>
        <dbReference type="Pfam" id="PF00733"/>
    </source>
</evidence>
<dbReference type="Pfam" id="PF00733">
    <property type="entry name" value="Asn_synthase"/>
    <property type="match status" value="2"/>
</dbReference>
<sequence>MVSDPTADESERKQVPDSMTDNSELRGAPAKTVHDAIDGDVALSGTGGFAGYINGMLVRDVLGRQPIFLETAGQFTQDVMPDWAFDPLSLEAPAALPAGAVYDPSQMVISGTDIIGGSENTVDTDSDTSSSTNTDIAEQGSIDGEKSRFRFGYLDIDQHWSLPDPPVETNDDVVRRRVQKAIITQTQKDDSGTSTAVAFSGGVDSAMVAAGRPESPCYVAGFNGCHDITAAKEAIAAMDSSADLRVVEISHTDIIESIPRLVSTIGRTNPMDLAITIPLFLVAQRVAADGFDQLALGQGADELFGGYAKVQKAPTDPRVNATTVRDARRELLETIPKQAERDILAIRASGVEPVIPFLHDDIVEPALTLPESLLVRGDQRKVALRMAADGIVPESVRTASKKAVQYGTYVSRELDRLARQNGFKRRMDNHVQKYVHSLIE</sequence>
<proteinExistence type="predicted"/>
<evidence type="ECO:0000313" key="5">
    <source>
        <dbReference type="EMBL" id="ERG96725.1"/>
    </source>
</evidence>
<evidence type="ECO:0000313" key="6">
    <source>
        <dbReference type="Proteomes" id="UP000030710"/>
    </source>
</evidence>
<dbReference type="GO" id="GO:0005829">
    <property type="term" value="C:cytosol"/>
    <property type="evidence" value="ECO:0007669"/>
    <property type="project" value="TreeGrafter"/>
</dbReference>
<dbReference type="PANTHER" id="PTHR11772:SF2">
    <property type="entry name" value="ASPARAGINE SYNTHETASE [GLUTAMINE-HYDROLYZING]"/>
    <property type="match status" value="1"/>
</dbReference>
<gene>
    <name evidence="5" type="ORF">J07HQW2_03208</name>
</gene>
<dbReference type="Proteomes" id="UP000030710">
    <property type="component" value="Unassembled WGS sequence"/>
</dbReference>
<dbReference type="HOGENOM" id="CLU_014658_4_0_2"/>
<dbReference type="GO" id="GO:0005524">
    <property type="term" value="F:ATP binding"/>
    <property type="evidence" value="ECO:0007669"/>
    <property type="project" value="UniProtKB-KW"/>
</dbReference>
<keyword evidence="2" id="KW-0067">ATP-binding</keyword>
<name>U1NHR2_9EURY</name>
<dbReference type="PANTHER" id="PTHR11772">
    <property type="entry name" value="ASPARAGINE SYNTHETASE"/>
    <property type="match status" value="1"/>
</dbReference>
<dbReference type="GO" id="GO:0004066">
    <property type="term" value="F:asparagine synthase (glutamine-hydrolyzing) activity"/>
    <property type="evidence" value="ECO:0007669"/>
    <property type="project" value="InterPro"/>
</dbReference>
<feature type="domain" description="Asparagine synthetase" evidence="4">
    <location>
        <begin position="345"/>
        <end position="422"/>
    </location>
</feature>
<dbReference type="SUPFAM" id="SSF52402">
    <property type="entry name" value="Adenine nucleotide alpha hydrolases-like"/>
    <property type="match status" value="1"/>
</dbReference>
<feature type="region of interest" description="Disordered" evidence="3">
    <location>
        <begin position="118"/>
        <end position="141"/>
    </location>
</feature>
<dbReference type="InterPro" id="IPR001962">
    <property type="entry name" value="Asn_synthase"/>
</dbReference>